<sequence>PAELARRELQHLLERQLPEHGQVKEFYAALSAIIRQYLERNFGIRAPELTTEEFLAELGRRPRGVSVITGHRGLKQEHRHLLRDFLIHCDLVKFARHQPEVDDIEMAITICRRFIDETDGSERGGDDEKPLPALEYKS</sequence>
<gene>
    <name evidence="2" type="ORF">MNBD_DELTA03-1807</name>
</gene>
<protein>
    <submittedName>
        <fullName evidence="2">Uncharacterized protein</fullName>
    </submittedName>
</protein>
<reference evidence="2" key="1">
    <citation type="submission" date="2018-06" db="EMBL/GenBank/DDBJ databases">
        <authorList>
            <person name="Zhirakovskaya E."/>
        </authorList>
    </citation>
    <scope>NUCLEOTIDE SEQUENCE</scope>
</reference>
<name>A0A3B0VC05_9ZZZZ</name>
<organism evidence="2">
    <name type="scientific">hydrothermal vent metagenome</name>
    <dbReference type="NCBI Taxonomy" id="652676"/>
    <lineage>
        <taxon>unclassified sequences</taxon>
        <taxon>metagenomes</taxon>
        <taxon>ecological metagenomes</taxon>
    </lineage>
</organism>
<feature type="region of interest" description="Disordered" evidence="1">
    <location>
        <begin position="119"/>
        <end position="138"/>
    </location>
</feature>
<dbReference type="AlphaFoldDB" id="A0A3B0VC05"/>
<evidence type="ECO:0000256" key="1">
    <source>
        <dbReference type="SAM" id="MobiDB-lite"/>
    </source>
</evidence>
<accession>A0A3B0VC05</accession>
<dbReference type="EMBL" id="UOEX01000224">
    <property type="protein sequence ID" value="VAW37813.1"/>
    <property type="molecule type" value="Genomic_DNA"/>
</dbReference>
<feature type="non-terminal residue" evidence="2">
    <location>
        <position position="1"/>
    </location>
</feature>
<evidence type="ECO:0000313" key="2">
    <source>
        <dbReference type="EMBL" id="VAW37813.1"/>
    </source>
</evidence>
<proteinExistence type="predicted"/>